<evidence type="ECO:0000256" key="1">
    <source>
        <dbReference type="SAM" id="Phobius"/>
    </source>
</evidence>
<evidence type="ECO:0000313" key="2">
    <source>
        <dbReference type="EMBL" id="BCS83261.1"/>
    </source>
</evidence>
<accession>A0ABM7NT33</accession>
<dbReference type="RefSeq" id="YP_010841869.1">
    <property type="nucleotide sequence ID" value="NC_079139.1"/>
</dbReference>
<sequence length="314" mass="33108">MGASVSTNEQAIENNILSKSYNSCGSVGTVNVTDISNLKFYPPPNCDPPSNFDITQASEINSKCLITSLQKNAADVAAKLSADAKAGLGLSASTNVNDIVNNINTITKNKCAGASTTNKASISDTVIKACQFKVIQDATDNVSCQINATQDVVSNIASKAAADAKGGSIFGDLFGGGNLIKIIIGIIVLIAIIGLAFFLYKKLSKKSTGDTSADILAENTGTISDIPANNLTTTKIEAESSGIPITKSTEQGLTGGLMALVGGNSKSFEKFLRTNKLLFILFLLLIVIMIAYIINKNNKCQRQRELEQVLIPVY</sequence>
<proteinExistence type="predicted"/>
<feature type="transmembrane region" description="Helical" evidence="1">
    <location>
        <begin position="277"/>
        <end position="294"/>
    </location>
</feature>
<dbReference type="Proteomes" id="UP001321479">
    <property type="component" value="Segment"/>
</dbReference>
<keyword evidence="3" id="KW-1185">Reference proteome</keyword>
<keyword evidence="1" id="KW-0472">Membrane</keyword>
<organism evidence="2 3">
    <name type="scientific">Cotonvirus japonicus</name>
    <dbReference type="NCBI Taxonomy" id="2811091"/>
    <lineage>
        <taxon>Viruses</taxon>
        <taxon>Varidnaviria</taxon>
        <taxon>Bamfordvirae</taxon>
        <taxon>Nucleocytoviricota</taxon>
        <taxon>Megaviricetes</taxon>
        <taxon>Imitervirales</taxon>
        <taxon>Mimiviridae</taxon>
        <taxon>Megamimivirinae</taxon>
        <taxon>Cotonvirus</taxon>
        <taxon>Cotonvirus japonicum</taxon>
    </lineage>
</organism>
<name>A0ABM7NT33_9VIRU</name>
<protein>
    <submittedName>
        <fullName evidence="2">Myristoylated membrane protein</fullName>
    </submittedName>
</protein>
<dbReference type="GeneID" id="80558466"/>
<keyword evidence="1" id="KW-0812">Transmembrane</keyword>
<evidence type="ECO:0000313" key="3">
    <source>
        <dbReference type="Proteomes" id="UP001321479"/>
    </source>
</evidence>
<reference evidence="2 3" key="1">
    <citation type="submission" date="2021-02" db="EMBL/GenBank/DDBJ databases">
        <title>Cotonvirus japonicus, which uses Golgi apparatus of host cells for its virion factory, phylogenetically links tailed tupanvirus and icosahedral mimivirus.</title>
        <authorList>
            <person name="Takahashi H."/>
            <person name="Fukaya S."/>
            <person name="Song C."/>
            <person name="Murata K."/>
            <person name="Takemura M."/>
        </authorList>
    </citation>
    <scope>NUCLEOTIDE SEQUENCE [LARGE SCALE GENOMIC DNA]</scope>
</reference>
<keyword evidence="1" id="KW-1133">Transmembrane helix</keyword>
<feature type="transmembrane region" description="Helical" evidence="1">
    <location>
        <begin position="179"/>
        <end position="200"/>
    </location>
</feature>
<dbReference type="EMBL" id="AP024483">
    <property type="protein sequence ID" value="BCS83261.1"/>
    <property type="molecule type" value="Genomic_DNA"/>
</dbReference>